<dbReference type="EMBL" id="FSSB01000016">
    <property type="protein sequence ID" value="SIO94645.1"/>
    <property type="molecule type" value="Genomic_DNA"/>
</dbReference>
<dbReference type="AlphaFoldDB" id="A0A1N6M5E7"/>
<protein>
    <submittedName>
        <fullName evidence="1">Uncharacterized protein</fullName>
    </submittedName>
</protein>
<sequence>MAENQRTQVKAVIRRAMNAAERATNELDAQAMSELGQLYTSALTEIQQLIEHSADELGRVRLTQLNQLTYQVQSILQQLSESQSHAVDNYLVTAAQNGAHTFSTSIAAEQISTAIDDALLAVRTMTQNDGLQLSERLWRVNRHAKEVITGSIERAVIMGQSASEAAQDFQKLTQPVPAHLADQIRQSSSGRLKRTVAKNLMQDEGAPYWQIKRVMRTEINRAHGMAFQNVAFEDEFVVGTKFKLSPNHPRPDICDMHARVNLYGLGKGVYPKGKSPWPAHPNTLSYEQVVFADEITDEDRMGDASCISWLRKQNYDAQKAVLGHHKKVVALRKDHLKESMIATPWKHLEARFVKRGIDTESW</sequence>
<proteinExistence type="predicted"/>
<dbReference type="OrthoDB" id="9151105at2"/>
<evidence type="ECO:0000313" key="2">
    <source>
        <dbReference type="Proteomes" id="UP000184774"/>
    </source>
</evidence>
<name>A0A1N6M5E7_9VIBR</name>
<dbReference type="RefSeq" id="WP_074373182.1">
    <property type="nucleotide sequence ID" value="NZ_AP024907.1"/>
</dbReference>
<reference evidence="1 2" key="1">
    <citation type="submission" date="2016-12" db="EMBL/GenBank/DDBJ databases">
        <authorList>
            <person name="Song W.-J."/>
            <person name="Kurnit D.M."/>
        </authorList>
    </citation>
    <scope>NUCLEOTIDE SEQUENCE [LARGE SCALE GENOMIC DNA]</scope>
    <source>
        <strain evidence="1 2">CECT 9026</strain>
    </source>
</reference>
<dbReference type="Proteomes" id="UP000184774">
    <property type="component" value="Unassembled WGS sequence"/>
</dbReference>
<evidence type="ECO:0000313" key="1">
    <source>
        <dbReference type="EMBL" id="SIO94645.1"/>
    </source>
</evidence>
<accession>A0A1N6M5E7</accession>
<organism evidence="1 2">
    <name type="scientific">Vibrio spartinae</name>
    <dbReference type="NCBI Taxonomy" id="1918945"/>
    <lineage>
        <taxon>Bacteria</taxon>
        <taxon>Pseudomonadati</taxon>
        <taxon>Pseudomonadota</taxon>
        <taxon>Gammaproteobacteria</taxon>
        <taxon>Vibrionales</taxon>
        <taxon>Vibrionaceae</taxon>
        <taxon>Vibrio</taxon>
    </lineage>
</organism>
<gene>
    <name evidence="1" type="ORF">VSP9026_02373</name>
</gene>